<dbReference type="AlphaFoldDB" id="A0A127JXU9"/>
<protein>
    <submittedName>
        <fullName evidence="1">Uncharacterized protein</fullName>
    </submittedName>
</protein>
<gene>
    <name evidence="1" type="ORF">UC35_20620</name>
</gene>
<proteinExistence type="predicted"/>
<dbReference type="Proteomes" id="UP000070433">
    <property type="component" value="Chromosome"/>
</dbReference>
<dbReference type="EMBL" id="CP010951">
    <property type="protein sequence ID" value="AMO24796.1"/>
    <property type="molecule type" value="Genomic_DNA"/>
</dbReference>
<reference evidence="1 2" key="1">
    <citation type="journal article" date="2014" name="Int. J. Syst. Evol. Microbiol.">
        <title>Ramlibacter solisilvae sp. nov., isolated from forest soil, and emended description of the genus Ramlibacter.</title>
        <authorList>
            <person name="Lee H.J."/>
            <person name="Lee S.H."/>
            <person name="Lee S.S."/>
            <person name="Lee J.S."/>
            <person name="Kim Y."/>
            <person name="Kim S.C."/>
            <person name="Jeon C.O."/>
        </authorList>
    </citation>
    <scope>NUCLEOTIDE SEQUENCE [LARGE SCALE GENOMIC DNA]</scope>
    <source>
        <strain evidence="1 2">5-10</strain>
    </source>
</reference>
<evidence type="ECO:0000313" key="2">
    <source>
        <dbReference type="Proteomes" id="UP000070433"/>
    </source>
</evidence>
<name>A0A127JXU9_9BURK</name>
<keyword evidence="2" id="KW-1185">Reference proteome</keyword>
<accession>A0A127JXU9</accession>
<evidence type="ECO:0000313" key="1">
    <source>
        <dbReference type="EMBL" id="AMO24796.1"/>
    </source>
</evidence>
<sequence length="160" mass="17052">MPLFVDAAGKTVGRVVGTIGALTSYNNRPLLLLLAEDFELNDPNDVNSGFRRAGWGYSLKGFVGGNLWYSSSDCTGTPNLAPRLEGAGVAQVGFPVWDSSDNRHYVYIADTSGPITEMVPQSIYSAGRCFGLRDQPASATQPVQTVVPASTFGTGSIFIR</sequence>
<organism evidence="1 2">
    <name type="scientific">Ramlibacter tataouinensis</name>
    <dbReference type="NCBI Taxonomy" id="94132"/>
    <lineage>
        <taxon>Bacteria</taxon>
        <taxon>Pseudomonadati</taxon>
        <taxon>Pseudomonadota</taxon>
        <taxon>Betaproteobacteria</taxon>
        <taxon>Burkholderiales</taxon>
        <taxon>Comamonadaceae</taxon>
        <taxon>Ramlibacter</taxon>
    </lineage>
</organism>